<name>A0ABU8M9C8_9PSEU</name>
<dbReference type="RefSeq" id="WP_337704994.1">
    <property type="nucleotide sequence ID" value="NZ_JBBEGM010000009.1"/>
</dbReference>
<feature type="domain" description="Cupin type-2" evidence="1">
    <location>
        <begin position="72"/>
        <end position="119"/>
    </location>
</feature>
<dbReference type="Pfam" id="PF07883">
    <property type="entry name" value="Cupin_2"/>
    <property type="match status" value="1"/>
</dbReference>
<dbReference type="Proteomes" id="UP001369736">
    <property type="component" value="Unassembled WGS sequence"/>
</dbReference>
<dbReference type="InterPro" id="IPR014710">
    <property type="entry name" value="RmlC-like_jellyroll"/>
</dbReference>
<keyword evidence="3" id="KW-1185">Reference proteome</keyword>
<comment type="caution">
    <text evidence="2">The sequence shown here is derived from an EMBL/GenBank/DDBJ whole genome shotgun (WGS) entry which is preliminary data.</text>
</comment>
<gene>
    <name evidence="2" type="ORF">WCD58_20895</name>
</gene>
<dbReference type="InterPro" id="IPR011051">
    <property type="entry name" value="RmlC_Cupin_sf"/>
</dbReference>
<sequence length="159" mass="17463">MSTEVEPTVTFESADPGGRRAPIEFVAARAGDLPVMTGRRDWMEYHDHGVTEATGGRMRAQRTKINNGYSEVTGWHYHVCSVQWIYVVQGWQDLQLEDGTTLHMEVGDSALIPGGYRHNEVGMSHDLDVLEISVPAKMGTVPCEAPSAWAQDGAEHVGV</sequence>
<evidence type="ECO:0000313" key="3">
    <source>
        <dbReference type="Proteomes" id="UP001369736"/>
    </source>
</evidence>
<proteinExistence type="predicted"/>
<dbReference type="CDD" id="cd06980">
    <property type="entry name" value="cupin_bxe_c0505"/>
    <property type="match status" value="1"/>
</dbReference>
<reference evidence="2 3" key="1">
    <citation type="submission" date="2024-03" db="EMBL/GenBank/DDBJ databases">
        <title>Actinomycetospora sp. OC33-EN07, a novel actinomycete isolated from wild orchid (Aerides multiflora).</title>
        <authorList>
            <person name="Suriyachadkun C."/>
        </authorList>
    </citation>
    <scope>NUCLEOTIDE SEQUENCE [LARGE SCALE GENOMIC DNA]</scope>
    <source>
        <strain evidence="2 3">OC33-EN07</strain>
    </source>
</reference>
<dbReference type="EMBL" id="JBBEGM010000009">
    <property type="protein sequence ID" value="MEJ2863631.1"/>
    <property type="molecule type" value="Genomic_DNA"/>
</dbReference>
<evidence type="ECO:0000313" key="2">
    <source>
        <dbReference type="EMBL" id="MEJ2863631.1"/>
    </source>
</evidence>
<protein>
    <submittedName>
        <fullName evidence="2">Cupin domain-containing protein</fullName>
    </submittedName>
</protein>
<evidence type="ECO:0000259" key="1">
    <source>
        <dbReference type="Pfam" id="PF07883"/>
    </source>
</evidence>
<accession>A0ABU8M9C8</accession>
<dbReference type="Gene3D" id="2.60.120.10">
    <property type="entry name" value="Jelly Rolls"/>
    <property type="match status" value="1"/>
</dbReference>
<dbReference type="InterPro" id="IPR013096">
    <property type="entry name" value="Cupin_2"/>
</dbReference>
<organism evidence="2 3">
    <name type="scientific">Actinomycetospora flava</name>
    <dbReference type="NCBI Taxonomy" id="3129232"/>
    <lineage>
        <taxon>Bacteria</taxon>
        <taxon>Bacillati</taxon>
        <taxon>Actinomycetota</taxon>
        <taxon>Actinomycetes</taxon>
        <taxon>Pseudonocardiales</taxon>
        <taxon>Pseudonocardiaceae</taxon>
        <taxon>Actinomycetospora</taxon>
    </lineage>
</organism>
<dbReference type="SUPFAM" id="SSF51182">
    <property type="entry name" value="RmlC-like cupins"/>
    <property type="match status" value="1"/>
</dbReference>